<evidence type="ECO:0000313" key="3">
    <source>
        <dbReference type="EMBL" id="KAL1517352.1"/>
    </source>
</evidence>
<dbReference type="EMBL" id="JBDJPC010000001">
    <property type="protein sequence ID" value="KAL1517352.1"/>
    <property type="molecule type" value="Genomic_DNA"/>
</dbReference>
<evidence type="ECO:0000256" key="2">
    <source>
        <dbReference type="SAM" id="Phobius"/>
    </source>
</evidence>
<organism evidence="3 4">
    <name type="scientific">Hypothenemus hampei</name>
    <name type="common">Coffee berry borer</name>
    <dbReference type="NCBI Taxonomy" id="57062"/>
    <lineage>
        <taxon>Eukaryota</taxon>
        <taxon>Metazoa</taxon>
        <taxon>Ecdysozoa</taxon>
        <taxon>Arthropoda</taxon>
        <taxon>Hexapoda</taxon>
        <taxon>Insecta</taxon>
        <taxon>Pterygota</taxon>
        <taxon>Neoptera</taxon>
        <taxon>Endopterygota</taxon>
        <taxon>Coleoptera</taxon>
        <taxon>Polyphaga</taxon>
        <taxon>Cucujiformia</taxon>
        <taxon>Curculionidae</taxon>
        <taxon>Scolytinae</taxon>
        <taxon>Hypothenemus</taxon>
    </lineage>
</organism>
<feature type="transmembrane region" description="Helical" evidence="2">
    <location>
        <begin position="12"/>
        <end position="33"/>
    </location>
</feature>
<keyword evidence="2" id="KW-0472">Membrane</keyword>
<feature type="compositionally biased region" description="Low complexity" evidence="1">
    <location>
        <begin position="190"/>
        <end position="205"/>
    </location>
</feature>
<proteinExistence type="predicted"/>
<dbReference type="Proteomes" id="UP001566132">
    <property type="component" value="Unassembled WGS sequence"/>
</dbReference>
<gene>
    <name evidence="3" type="ORF">ABEB36_001124</name>
</gene>
<dbReference type="AlphaFoldDB" id="A0ABD1FE67"/>
<evidence type="ECO:0000313" key="4">
    <source>
        <dbReference type="Proteomes" id="UP001566132"/>
    </source>
</evidence>
<name>A0ABD1FE67_HYPHA</name>
<accession>A0ABD1FE67</accession>
<feature type="compositionally biased region" description="Low complexity" evidence="1">
    <location>
        <begin position="170"/>
        <end position="180"/>
    </location>
</feature>
<comment type="caution">
    <text evidence="3">The sequence shown here is derived from an EMBL/GenBank/DDBJ whole genome shotgun (WGS) entry which is preliminary data.</text>
</comment>
<evidence type="ECO:0000256" key="1">
    <source>
        <dbReference type="SAM" id="MobiDB-lite"/>
    </source>
</evidence>
<feature type="compositionally biased region" description="Basic and acidic residues" evidence="1">
    <location>
        <begin position="75"/>
        <end position="122"/>
    </location>
</feature>
<feature type="region of interest" description="Disordered" evidence="1">
    <location>
        <begin position="44"/>
        <end position="282"/>
    </location>
</feature>
<sequence length="282" mass="31652">MEIITEFVQNQLIYPTLVGFVILAFILLFKYTIRPVQEPKFKLTSIDDRKSGGKKKKPKEKKPTLNGHITTGVKSSEKSPAKEVKKSPELKKEKKPEPVIVKESKKTVDTTKKVVETSESKKKISSKKVPVEKPVDFDEGDWETVPSKADKKKKVEQKPVATKKEKKSKTTALEVVVTPSPEKEEEKVEVAPVEEVPQVIEQPVPIEEKKNKKKPKANKSTEEPKSVAVEPTPPAVKEVKQQKQQQVVSEVPTSGAVFDELGDTWTEAKPVKKSKKKARKDN</sequence>
<keyword evidence="2" id="KW-0812">Transmembrane</keyword>
<feature type="compositionally biased region" description="Low complexity" evidence="1">
    <location>
        <begin position="242"/>
        <end position="251"/>
    </location>
</feature>
<feature type="compositionally biased region" description="Basic residues" evidence="1">
    <location>
        <begin position="271"/>
        <end position="282"/>
    </location>
</feature>
<keyword evidence="2" id="KW-1133">Transmembrane helix</keyword>
<keyword evidence="4" id="KW-1185">Reference proteome</keyword>
<protein>
    <submittedName>
        <fullName evidence="3">Uncharacterized protein</fullName>
    </submittedName>
</protein>
<reference evidence="3 4" key="1">
    <citation type="submission" date="2024-05" db="EMBL/GenBank/DDBJ databases">
        <title>Genetic variation in Jamaican populations of the coffee berry borer (Hypothenemus hampei).</title>
        <authorList>
            <person name="Errbii M."/>
            <person name="Myrie A."/>
        </authorList>
    </citation>
    <scope>NUCLEOTIDE SEQUENCE [LARGE SCALE GENOMIC DNA]</scope>
    <source>
        <strain evidence="3">JA-Hopewell-2020-01-JO</strain>
        <tissue evidence="3">Whole body</tissue>
    </source>
</reference>